<feature type="region of interest" description="Disordered" evidence="1">
    <location>
        <begin position="167"/>
        <end position="189"/>
    </location>
</feature>
<dbReference type="Proteomes" id="UP000608024">
    <property type="component" value="Unassembled WGS sequence"/>
</dbReference>
<dbReference type="Gene3D" id="1.10.101.10">
    <property type="entry name" value="PGBD-like superfamily/PGBD"/>
    <property type="match status" value="1"/>
</dbReference>
<accession>A0A919A1J9</accession>
<dbReference type="SUPFAM" id="SSF47090">
    <property type="entry name" value="PGBD-like"/>
    <property type="match status" value="1"/>
</dbReference>
<evidence type="ECO:0000313" key="3">
    <source>
        <dbReference type="EMBL" id="GHE83442.1"/>
    </source>
</evidence>
<proteinExistence type="predicted"/>
<feature type="region of interest" description="Disordered" evidence="1">
    <location>
        <begin position="1"/>
        <end position="126"/>
    </location>
</feature>
<name>A0A919A1J9_9ACTN</name>
<dbReference type="EMBL" id="BNBT01000129">
    <property type="protein sequence ID" value="GHE83442.1"/>
    <property type="molecule type" value="Genomic_DNA"/>
</dbReference>
<reference evidence="3" key="2">
    <citation type="submission" date="2020-09" db="EMBL/GenBank/DDBJ databases">
        <authorList>
            <person name="Sun Q."/>
            <person name="Ohkuma M."/>
        </authorList>
    </citation>
    <scope>NUCLEOTIDE SEQUENCE</scope>
    <source>
        <strain evidence="3">JCM 4784</strain>
    </source>
</reference>
<comment type="caution">
    <text evidence="3">The sequence shown here is derived from an EMBL/GenBank/DDBJ whole genome shotgun (WGS) entry which is preliminary data.</text>
</comment>
<feature type="compositionally biased region" description="Low complexity" evidence="1">
    <location>
        <begin position="53"/>
        <end position="107"/>
    </location>
</feature>
<organism evidence="3 4">
    <name type="scientific">Streptomyces longispororuber</name>
    <dbReference type="NCBI Taxonomy" id="68230"/>
    <lineage>
        <taxon>Bacteria</taxon>
        <taxon>Bacillati</taxon>
        <taxon>Actinomycetota</taxon>
        <taxon>Actinomycetes</taxon>
        <taxon>Kitasatosporales</taxon>
        <taxon>Streptomycetaceae</taxon>
        <taxon>Streptomyces</taxon>
    </lineage>
</organism>
<feature type="domain" description="Peptidoglycan binding-like" evidence="2">
    <location>
        <begin position="125"/>
        <end position="183"/>
    </location>
</feature>
<evidence type="ECO:0000259" key="2">
    <source>
        <dbReference type="Pfam" id="PF01471"/>
    </source>
</evidence>
<dbReference type="Pfam" id="PF01471">
    <property type="entry name" value="PG_binding_1"/>
    <property type="match status" value="1"/>
</dbReference>
<dbReference type="InterPro" id="IPR036366">
    <property type="entry name" value="PGBDSf"/>
</dbReference>
<keyword evidence="4" id="KW-1185">Reference proteome</keyword>
<evidence type="ECO:0000256" key="1">
    <source>
        <dbReference type="SAM" id="MobiDB-lite"/>
    </source>
</evidence>
<sequence length="189" mass="19649">MASAAVFATGMFWERDGGGSERALPDTTATTDDPPPEEPAARVSAEPLPRPAPRAGRPSHSARPSPTPSASRSPSASPSATTSARHAPATSPTRTTARATGRVDLPSLPSPTRTPSPGTLRLGDRGEAVAELQSRLRQLSLYVGPGDGLYTAAVADAVARYQWARGILDDPPGTYGPTTRRTLEAETTP</sequence>
<gene>
    <name evidence="3" type="ORF">GCM10018785_59210</name>
</gene>
<evidence type="ECO:0000313" key="4">
    <source>
        <dbReference type="Proteomes" id="UP000608024"/>
    </source>
</evidence>
<feature type="compositionally biased region" description="Low complexity" evidence="1">
    <location>
        <begin position="171"/>
        <end position="180"/>
    </location>
</feature>
<reference evidence="3" key="1">
    <citation type="journal article" date="2014" name="Int. J. Syst. Evol. Microbiol.">
        <title>Complete genome sequence of Corynebacterium casei LMG S-19264T (=DSM 44701T), isolated from a smear-ripened cheese.</title>
        <authorList>
            <consortium name="US DOE Joint Genome Institute (JGI-PGF)"/>
            <person name="Walter F."/>
            <person name="Albersmeier A."/>
            <person name="Kalinowski J."/>
            <person name="Ruckert C."/>
        </authorList>
    </citation>
    <scope>NUCLEOTIDE SEQUENCE</scope>
    <source>
        <strain evidence="3">JCM 4784</strain>
    </source>
</reference>
<dbReference type="InterPro" id="IPR036365">
    <property type="entry name" value="PGBD-like_sf"/>
</dbReference>
<dbReference type="InterPro" id="IPR002477">
    <property type="entry name" value="Peptidoglycan-bd-like"/>
</dbReference>
<protein>
    <recommendedName>
        <fullName evidence="2">Peptidoglycan binding-like domain-containing protein</fullName>
    </recommendedName>
</protein>
<dbReference type="AlphaFoldDB" id="A0A919A1J9"/>